<protein>
    <submittedName>
        <fullName evidence="1">Uncharacterized protein</fullName>
    </submittedName>
</protein>
<gene>
    <name evidence="1" type="ORF">FF38_11947</name>
</gene>
<dbReference type="AlphaFoldDB" id="A0A0L0C5A8"/>
<dbReference type="OrthoDB" id="8062247at2759"/>
<reference evidence="1 2" key="1">
    <citation type="journal article" date="2015" name="Nat. Commun.">
        <title>Lucilia cuprina genome unlocks parasitic fly biology to underpin future interventions.</title>
        <authorList>
            <person name="Anstead C.A."/>
            <person name="Korhonen P.K."/>
            <person name="Young N.D."/>
            <person name="Hall R.S."/>
            <person name="Jex A.R."/>
            <person name="Murali S.C."/>
            <person name="Hughes D.S."/>
            <person name="Lee S.F."/>
            <person name="Perry T."/>
            <person name="Stroehlein A.J."/>
            <person name="Ansell B.R."/>
            <person name="Breugelmans B."/>
            <person name="Hofmann A."/>
            <person name="Qu J."/>
            <person name="Dugan S."/>
            <person name="Lee S.L."/>
            <person name="Chao H."/>
            <person name="Dinh H."/>
            <person name="Han Y."/>
            <person name="Doddapaneni H.V."/>
            <person name="Worley K.C."/>
            <person name="Muzny D.M."/>
            <person name="Ioannidis P."/>
            <person name="Waterhouse R.M."/>
            <person name="Zdobnov E.M."/>
            <person name="James P.J."/>
            <person name="Bagnall N.H."/>
            <person name="Kotze A.C."/>
            <person name="Gibbs R.A."/>
            <person name="Richards S."/>
            <person name="Batterham P."/>
            <person name="Gasser R.B."/>
        </authorList>
    </citation>
    <scope>NUCLEOTIDE SEQUENCE [LARGE SCALE GENOMIC DNA]</scope>
    <source>
        <strain evidence="1 2">LS</strain>
        <tissue evidence="1">Full body</tissue>
    </source>
</reference>
<organism evidence="1 2">
    <name type="scientific">Lucilia cuprina</name>
    <name type="common">Green bottle fly</name>
    <name type="synonym">Australian sheep blowfly</name>
    <dbReference type="NCBI Taxonomy" id="7375"/>
    <lineage>
        <taxon>Eukaryota</taxon>
        <taxon>Metazoa</taxon>
        <taxon>Ecdysozoa</taxon>
        <taxon>Arthropoda</taxon>
        <taxon>Hexapoda</taxon>
        <taxon>Insecta</taxon>
        <taxon>Pterygota</taxon>
        <taxon>Neoptera</taxon>
        <taxon>Endopterygota</taxon>
        <taxon>Diptera</taxon>
        <taxon>Brachycera</taxon>
        <taxon>Muscomorpha</taxon>
        <taxon>Oestroidea</taxon>
        <taxon>Calliphoridae</taxon>
        <taxon>Luciliinae</taxon>
        <taxon>Lucilia</taxon>
    </lineage>
</organism>
<dbReference type="Proteomes" id="UP000037069">
    <property type="component" value="Unassembled WGS sequence"/>
</dbReference>
<sequence length="126" mass="13565">MEAFPHLATSTPTWADLKCRTKQNIAENNKSILGTGGGPCHIKSLTPLELQIDKICNLSSAAAPKGPVHGIKPSTPNSISSEIILTQTDSPFPSNSITLLTTSHFTTQISNKKKNLAKEKKTLSRQ</sequence>
<evidence type="ECO:0000313" key="2">
    <source>
        <dbReference type="Proteomes" id="UP000037069"/>
    </source>
</evidence>
<accession>A0A0L0C5A8</accession>
<name>A0A0L0C5A8_LUCCU</name>
<comment type="caution">
    <text evidence="1">The sequence shown here is derived from an EMBL/GenBank/DDBJ whole genome shotgun (WGS) entry which is preliminary data.</text>
</comment>
<keyword evidence="2" id="KW-1185">Reference proteome</keyword>
<evidence type="ECO:0000313" key="1">
    <source>
        <dbReference type="EMBL" id="KNC27465.1"/>
    </source>
</evidence>
<feature type="non-terminal residue" evidence="1">
    <location>
        <position position="126"/>
    </location>
</feature>
<proteinExistence type="predicted"/>
<dbReference type="EMBL" id="JRES01000898">
    <property type="protein sequence ID" value="KNC27465.1"/>
    <property type="molecule type" value="Genomic_DNA"/>
</dbReference>